<organism evidence="1 2">
    <name type="scientific">Datura stramonium</name>
    <name type="common">Jimsonweed</name>
    <name type="synonym">Common thornapple</name>
    <dbReference type="NCBI Taxonomy" id="4076"/>
    <lineage>
        <taxon>Eukaryota</taxon>
        <taxon>Viridiplantae</taxon>
        <taxon>Streptophyta</taxon>
        <taxon>Embryophyta</taxon>
        <taxon>Tracheophyta</taxon>
        <taxon>Spermatophyta</taxon>
        <taxon>Magnoliopsida</taxon>
        <taxon>eudicotyledons</taxon>
        <taxon>Gunneridae</taxon>
        <taxon>Pentapetalae</taxon>
        <taxon>asterids</taxon>
        <taxon>lamiids</taxon>
        <taxon>Solanales</taxon>
        <taxon>Solanaceae</taxon>
        <taxon>Solanoideae</taxon>
        <taxon>Datureae</taxon>
        <taxon>Datura</taxon>
    </lineage>
</organism>
<gene>
    <name evidence="1" type="ORF">HAX54_016171</name>
</gene>
<sequence>MENHFQSSRVVWKVGEEFTLTHLLFVLPYSVQEGMHLNGIHLWVYPLFIKSRNFIHGYKIQNSSTADRQSWMQFPTDLDGKQKTMTKTLKELLRKRAQARKMQGPDACHYELSSRIISKMRRPILPHPLRVLAENGVSGALPLFMGCPRYLLHVIS</sequence>
<keyword evidence="2" id="KW-1185">Reference proteome</keyword>
<evidence type="ECO:0000313" key="2">
    <source>
        <dbReference type="Proteomes" id="UP000823775"/>
    </source>
</evidence>
<proteinExistence type="predicted"/>
<protein>
    <submittedName>
        <fullName evidence="1">Uncharacterized protein</fullName>
    </submittedName>
</protein>
<comment type="caution">
    <text evidence="1">The sequence shown here is derived from an EMBL/GenBank/DDBJ whole genome shotgun (WGS) entry which is preliminary data.</text>
</comment>
<evidence type="ECO:0000313" key="1">
    <source>
        <dbReference type="EMBL" id="MCD9558646.1"/>
    </source>
</evidence>
<reference evidence="1 2" key="1">
    <citation type="journal article" date="2021" name="BMC Genomics">
        <title>Datura genome reveals duplications of psychoactive alkaloid biosynthetic genes and high mutation rate following tissue culture.</title>
        <authorList>
            <person name="Rajewski A."/>
            <person name="Carter-House D."/>
            <person name="Stajich J."/>
            <person name="Litt A."/>
        </authorList>
    </citation>
    <scope>NUCLEOTIDE SEQUENCE [LARGE SCALE GENOMIC DNA]</scope>
    <source>
        <strain evidence="1">AR-01</strain>
    </source>
</reference>
<dbReference type="Proteomes" id="UP000823775">
    <property type="component" value="Unassembled WGS sequence"/>
</dbReference>
<accession>A0ABS8UIG6</accession>
<name>A0ABS8UIG6_DATST</name>
<dbReference type="EMBL" id="JACEIK010002040">
    <property type="protein sequence ID" value="MCD9558646.1"/>
    <property type="molecule type" value="Genomic_DNA"/>
</dbReference>